<feature type="transmembrane region" description="Helical" evidence="18">
    <location>
        <begin position="203"/>
        <end position="222"/>
    </location>
</feature>
<evidence type="ECO:0000256" key="14">
    <source>
        <dbReference type="ARBA" id="ARBA00023128"/>
    </source>
</evidence>
<keyword evidence="15 18" id="KW-0472">Membrane</keyword>
<feature type="transmembrane region" description="Helical" evidence="18">
    <location>
        <begin position="313"/>
        <end position="334"/>
    </location>
</feature>
<sequence>MVFYSVSSVLSLSMTFGGILISLVSLNMLGLWVGIEMNFLGAICYMSGVSLDEGESMMKYFVVQVMGSCFMVLGLLMMVNFCLESFVLKLIIVGTLLKLGVFPFHFWVASVMSGLSWSGCFVVSVLQKFVPLWLLSNLCLVKEELSVLEILASLTSAVGCLGGLGVLSYRVLLAYSSLVNLGILVILCCVSLSVFWFYMGFYLLLNLFLMVSLSKLKIYFFLDLVKEKSMSYFSWVWWTSLYFFSLAGLPPFSGCVLKVYFLLNCWNCFPVGCMICIFSSVVSLYFYLSVILGFIIFWGKSLSNVTAKNSMDMLLIVNLSIFVNIVLGFMLFLWQGV</sequence>
<dbReference type="InterPro" id="IPR050175">
    <property type="entry name" value="Complex_I_Subunit_2"/>
</dbReference>
<keyword evidence="7 18" id="KW-0812">Transmembrane</keyword>
<keyword evidence="8" id="KW-0999">Mitochondrion inner membrane</keyword>
<evidence type="ECO:0000256" key="2">
    <source>
        <dbReference type="ARBA" id="ARBA00007012"/>
    </source>
</evidence>
<accession>A0A6H0JQT6</accession>
<feature type="transmembrane region" description="Helical" evidence="18">
    <location>
        <begin position="114"/>
        <end position="135"/>
    </location>
</feature>
<dbReference type="EMBL" id="MN233789">
    <property type="protein sequence ID" value="QIU83218.1"/>
    <property type="molecule type" value="Genomic_DNA"/>
</dbReference>
<evidence type="ECO:0000256" key="9">
    <source>
        <dbReference type="ARBA" id="ARBA00022967"/>
    </source>
</evidence>
<feature type="transmembrane region" description="Helical" evidence="18">
    <location>
        <begin position="6"/>
        <end position="24"/>
    </location>
</feature>
<keyword evidence="6" id="KW-0679">Respiratory chain</keyword>
<evidence type="ECO:0000256" key="8">
    <source>
        <dbReference type="ARBA" id="ARBA00022792"/>
    </source>
</evidence>
<evidence type="ECO:0000256" key="11">
    <source>
        <dbReference type="ARBA" id="ARBA00022989"/>
    </source>
</evidence>
<dbReference type="OrthoDB" id="6161587at2759"/>
<keyword evidence="14 20" id="KW-0496">Mitochondrion</keyword>
<feature type="transmembrane region" description="Helical" evidence="18">
    <location>
        <begin position="147"/>
        <end position="167"/>
    </location>
</feature>
<keyword evidence="9" id="KW-1278">Translocase</keyword>
<feature type="transmembrane region" description="Helical" evidence="18">
    <location>
        <begin position="29"/>
        <end position="48"/>
    </location>
</feature>
<evidence type="ECO:0000256" key="6">
    <source>
        <dbReference type="ARBA" id="ARBA00022660"/>
    </source>
</evidence>
<feature type="domain" description="NADH:quinone oxidoreductase/Mrp antiporter transmembrane" evidence="19">
    <location>
        <begin position="25"/>
        <end position="281"/>
    </location>
</feature>
<feature type="transmembrane region" description="Helical" evidence="18">
    <location>
        <begin position="275"/>
        <end position="298"/>
    </location>
</feature>
<protein>
    <recommendedName>
        <fullName evidence="4">NADH-ubiquinone oxidoreductase chain 2</fullName>
        <ecNumber evidence="3">7.1.1.2</ecNumber>
    </recommendedName>
    <alternativeName>
        <fullName evidence="16">NADH dehydrogenase subunit 2</fullName>
    </alternativeName>
</protein>
<dbReference type="AlphaFoldDB" id="A0A6H0JQT6"/>
<dbReference type="GO" id="GO:0008137">
    <property type="term" value="F:NADH dehydrogenase (ubiquinone) activity"/>
    <property type="evidence" value="ECO:0007669"/>
    <property type="project" value="UniProtKB-EC"/>
</dbReference>
<evidence type="ECO:0000256" key="17">
    <source>
        <dbReference type="ARBA" id="ARBA00049551"/>
    </source>
</evidence>
<evidence type="ECO:0000256" key="12">
    <source>
        <dbReference type="ARBA" id="ARBA00023027"/>
    </source>
</evidence>
<keyword evidence="13" id="KW-0830">Ubiquinone</keyword>
<organism evidence="20">
    <name type="scientific">Mercenaria mercenaria</name>
    <name type="common">Northern quahog</name>
    <name type="synonym">Venus mercenaria</name>
    <dbReference type="NCBI Taxonomy" id="6596"/>
    <lineage>
        <taxon>Eukaryota</taxon>
        <taxon>Metazoa</taxon>
        <taxon>Spiralia</taxon>
        <taxon>Lophotrochozoa</taxon>
        <taxon>Mollusca</taxon>
        <taxon>Bivalvia</taxon>
        <taxon>Autobranchia</taxon>
        <taxon>Heteroconchia</taxon>
        <taxon>Euheterodonta</taxon>
        <taxon>Imparidentia</taxon>
        <taxon>Neoheterodontei</taxon>
        <taxon>Venerida</taxon>
        <taxon>Veneroidea</taxon>
        <taxon>Veneridae</taxon>
        <taxon>Mercenaria</taxon>
    </lineage>
</organism>
<dbReference type="Pfam" id="PF00361">
    <property type="entry name" value="Proton_antipo_M"/>
    <property type="match status" value="1"/>
</dbReference>
<evidence type="ECO:0000256" key="4">
    <source>
        <dbReference type="ARBA" id="ARBA00021008"/>
    </source>
</evidence>
<feature type="transmembrane region" description="Helical" evidence="18">
    <location>
        <begin position="173"/>
        <end position="196"/>
    </location>
</feature>
<evidence type="ECO:0000256" key="10">
    <source>
        <dbReference type="ARBA" id="ARBA00022982"/>
    </source>
</evidence>
<keyword evidence="12" id="KW-0520">NAD</keyword>
<dbReference type="GO" id="GO:0006120">
    <property type="term" value="P:mitochondrial electron transport, NADH to ubiquinone"/>
    <property type="evidence" value="ECO:0007669"/>
    <property type="project" value="TreeGrafter"/>
</dbReference>
<feature type="transmembrane region" description="Helical" evidence="18">
    <location>
        <begin position="242"/>
        <end position="263"/>
    </location>
</feature>
<evidence type="ECO:0000313" key="20">
    <source>
        <dbReference type="EMBL" id="QIU83218.1"/>
    </source>
</evidence>
<evidence type="ECO:0000259" key="19">
    <source>
        <dbReference type="Pfam" id="PF00361"/>
    </source>
</evidence>
<dbReference type="PANTHER" id="PTHR46552">
    <property type="entry name" value="NADH-UBIQUINONE OXIDOREDUCTASE CHAIN 2"/>
    <property type="match status" value="1"/>
</dbReference>
<evidence type="ECO:0000256" key="18">
    <source>
        <dbReference type="SAM" id="Phobius"/>
    </source>
</evidence>
<dbReference type="EC" id="7.1.1.2" evidence="3"/>
<dbReference type="PANTHER" id="PTHR46552:SF1">
    <property type="entry name" value="NADH-UBIQUINONE OXIDOREDUCTASE CHAIN 2"/>
    <property type="match status" value="1"/>
</dbReference>
<dbReference type="OMA" id="HFWVPEV"/>
<evidence type="ECO:0000256" key="15">
    <source>
        <dbReference type="ARBA" id="ARBA00023136"/>
    </source>
</evidence>
<evidence type="ECO:0000256" key="5">
    <source>
        <dbReference type="ARBA" id="ARBA00022448"/>
    </source>
</evidence>
<evidence type="ECO:0000256" key="3">
    <source>
        <dbReference type="ARBA" id="ARBA00012944"/>
    </source>
</evidence>
<dbReference type="GO" id="GO:0005743">
    <property type="term" value="C:mitochondrial inner membrane"/>
    <property type="evidence" value="ECO:0007669"/>
    <property type="project" value="UniProtKB-SubCell"/>
</dbReference>
<comment type="catalytic activity">
    <reaction evidence="17">
        <text>a ubiquinone + NADH + 5 H(+)(in) = a ubiquinol + NAD(+) + 4 H(+)(out)</text>
        <dbReference type="Rhea" id="RHEA:29091"/>
        <dbReference type="Rhea" id="RHEA-COMP:9565"/>
        <dbReference type="Rhea" id="RHEA-COMP:9566"/>
        <dbReference type="ChEBI" id="CHEBI:15378"/>
        <dbReference type="ChEBI" id="CHEBI:16389"/>
        <dbReference type="ChEBI" id="CHEBI:17976"/>
        <dbReference type="ChEBI" id="CHEBI:57540"/>
        <dbReference type="ChEBI" id="CHEBI:57945"/>
        <dbReference type="EC" id="7.1.1.2"/>
    </reaction>
</comment>
<evidence type="ECO:0000256" key="16">
    <source>
        <dbReference type="ARBA" id="ARBA00031028"/>
    </source>
</evidence>
<gene>
    <name evidence="20" type="primary">nad2</name>
</gene>
<keyword evidence="11 18" id="KW-1133">Transmembrane helix</keyword>
<name>A0A6H0JQT6_MERMC</name>
<reference evidence="20" key="1">
    <citation type="journal article" date="2019" name="Mitochondrial DNA Part B Resour">
        <title>Complete mitochondrial genome of the hard clam (Mercenaria mercenaria).</title>
        <authorList>
            <person name="Hu Z."/>
            <person name="Song H."/>
            <person name="Zhou C."/>
            <person name="Yu Z.-L."/>
            <person name="Yang M.-J."/>
            <person name="Zhang T."/>
        </authorList>
    </citation>
    <scope>NUCLEOTIDE SEQUENCE</scope>
</reference>
<keyword evidence="5" id="KW-0813">Transport</keyword>
<comment type="similarity">
    <text evidence="2">Belongs to the complex I subunit 2 family.</text>
</comment>
<comment type="subcellular location">
    <subcellularLocation>
        <location evidence="1">Mitochondrion inner membrane</location>
        <topology evidence="1">Multi-pass membrane protein</topology>
    </subcellularLocation>
</comment>
<keyword evidence="10" id="KW-0249">Electron transport</keyword>
<dbReference type="InterPro" id="IPR001750">
    <property type="entry name" value="ND/Mrp_TM"/>
</dbReference>
<geneLocation type="mitochondrion" evidence="20"/>
<evidence type="ECO:0000256" key="1">
    <source>
        <dbReference type="ARBA" id="ARBA00004448"/>
    </source>
</evidence>
<evidence type="ECO:0000256" key="7">
    <source>
        <dbReference type="ARBA" id="ARBA00022692"/>
    </source>
</evidence>
<evidence type="ECO:0000256" key="13">
    <source>
        <dbReference type="ARBA" id="ARBA00023075"/>
    </source>
</evidence>
<proteinExistence type="inferred from homology"/>